<feature type="compositionally biased region" description="Gly residues" evidence="1">
    <location>
        <begin position="546"/>
        <end position="560"/>
    </location>
</feature>
<reference evidence="6 7" key="1">
    <citation type="journal article" date="2013" name="Genome Announc.">
        <title>Draft Genome Sequence of Bhargavaea cecembensis Strain DSE10T, Isolated from a Deep-Sea Sediment Sample Collected at a Depth of 5,904 m from the Chagos-Laccadive Ridge System in the Indian Ocean.</title>
        <authorList>
            <person name="Shivaji S."/>
            <person name="Ara S."/>
            <person name="Begum Z."/>
            <person name="Ruth M."/>
            <person name="Singh A."/>
            <person name="Kumar Pinnaka A."/>
        </authorList>
    </citation>
    <scope>NUCLEOTIDE SEQUENCE [LARGE SCALE GENOMIC DNA]</scope>
    <source>
        <strain evidence="6 7">DSE10</strain>
    </source>
</reference>
<feature type="signal peptide" evidence="3">
    <location>
        <begin position="1"/>
        <end position="24"/>
    </location>
</feature>
<proteinExistence type="predicted"/>
<dbReference type="Pfam" id="PF09972">
    <property type="entry name" value="DUF2207"/>
    <property type="match status" value="1"/>
</dbReference>
<keyword evidence="3" id="KW-0732">Signal</keyword>
<evidence type="ECO:0000259" key="4">
    <source>
        <dbReference type="Pfam" id="PF09972"/>
    </source>
</evidence>
<feature type="transmembrane region" description="Helical" evidence="2">
    <location>
        <begin position="234"/>
        <end position="254"/>
    </location>
</feature>
<feature type="transmembrane region" description="Helical" evidence="2">
    <location>
        <begin position="423"/>
        <end position="443"/>
    </location>
</feature>
<gene>
    <name evidence="6" type="ORF">C772_00070</name>
</gene>
<feature type="domain" description="Predicted membrane protein YciQ-like C-terminal" evidence="5">
    <location>
        <begin position="286"/>
        <end position="460"/>
    </location>
</feature>
<protein>
    <recommendedName>
        <fullName evidence="8">DUF2207 domain-containing protein</fullName>
    </recommendedName>
</protein>
<evidence type="ECO:0000256" key="3">
    <source>
        <dbReference type="SAM" id="SignalP"/>
    </source>
</evidence>
<feature type="domain" description="DUF2207" evidence="4">
    <location>
        <begin position="29"/>
        <end position="194"/>
    </location>
</feature>
<keyword evidence="2" id="KW-0812">Transmembrane</keyword>
<dbReference type="InterPro" id="IPR048389">
    <property type="entry name" value="YciQ-like_C"/>
</dbReference>
<dbReference type="OrthoDB" id="5507254at2"/>
<keyword evidence="2" id="KW-1133">Transmembrane helix</keyword>
<dbReference type="Pfam" id="PF20990">
    <property type="entry name" value="DUF2207_C"/>
    <property type="match status" value="1"/>
</dbReference>
<dbReference type="EMBL" id="AOFT01000001">
    <property type="protein sequence ID" value="EMR07742.1"/>
    <property type="molecule type" value="Genomic_DNA"/>
</dbReference>
<evidence type="ECO:0000259" key="5">
    <source>
        <dbReference type="Pfam" id="PF20990"/>
    </source>
</evidence>
<dbReference type="eggNOG" id="COG4907">
    <property type="taxonomic scope" value="Bacteria"/>
</dbReference>
<accession>M7NKL1</accession>
<dbReference type="RefSeq" id="WP_008296476.1">
    <property type="nucleotide sequence ID" value="NZ_AOFT01000001.1"/>
</dbReference>
<dbReference type="AlphaFoldDB" id="M7NKL1"/>
<keyword evidence="7" id="KW-1185">Reference proteome</keyword>
<evidence type="ECO:0008006" key="8">
    <source>
        <dbReference type="Google" id="ProtNLM"/>
    </source>
</evidence>
<evidence type="ECO:0000313" key="6">
    <source>
        <dbReference type="EMBL" id="EMR07742.1"/>
    </source>
</evidence>
<evidence type="ECO:0000256" key="2">
    <source>
        <dbReference type="SAM" id="Phobius"/>
    </source>
</evidence>
<evidence type="ECO:0000313" key="7">
    <source>
        <dbReference type="Proteomes" id="UP000011919"/>
    </source>
</evidence>
<comment type="caution">
    <text evidence="6">The sequence shown here is derived from an EMBL/GenBank/DDBJ whole genome shotgun (WGS) entry which is preliminary data.</text>
</comment>
<name>M7NKL1_9BACL</name>
<dbReference type="Proteomes" id="UP000011919">
    <property type="component" value="Unassembled WGS sequence"/>
</dbReference>
<organism evidence="6 7">
    <name type="scientific">Bhargavaea cecembensis DSE10</name>
    <dbReference type="NCBI Taxonomy" id="1235279"/>
    <lineage>
        <taxon>Bacteria</taxon>
        <taxon>Bacillati</taxon>
        <taxon>Bacillota</taxon>
        <taxon>Bacilli</taxon>
        <taxon>Bacillales</taxon>
        <taxon>Caryophanaceae</taxon>
        <taxon>Bhargavaea</taxon>
    </lineage>
</organism>
<sequence length="560" mass="60968">MTRLIRTILMATLLLFLFPAAALAVDFEITDSRIEAITDKNGTVSVTESHTYQFDGNFNGVTRMLIPKEGTAISGFSASEDGQPLRIEKDGNVYKVFRGGNDETVTVELRYAIEDAVTLYEDGAEFYWPFFDDRNESDYGNMTITVAPPEPSSATELIGYDEAAGTGSAEPDGTARFNMGHVDSGKNGDIRVVFDASLFPSLNPVPGTIRDTIADERTRLADEQKAAEARNRNAVLAGNIVIPAAFLLLLGVFWREWNLSRRKSAEARHKAEASGFRTPEEIISMPAAMQFMSPAIDTGAERLSAALLDLIRKGQVVQVSETRFEETDMAPEHQHEEIFRSFLFDSFGDGTGGFDLEELKRRTEDDEQAGEYFNRVAEWSGTVSRELKEAGLKKSRPGTSVLLVLTGSILAGTAIYFGIGEAWIHLAVAIPLALAALIGAAFYRPLSEKGHLLREQWQAFTGQFKNAGAEEWTSMPREDRLRGYIYAIGTKNKDIDLPFARFAKTRQPASDPSPAVFAYDPLIMNRSFAVAGEHAAYSASASSHSSGGGTGGGGGGSGAF</sequence>
<dbReference type="STRING" id="1235279.C772_00070"/>
<dbReference type="InterPro" id="IPR018702">
    <property type="entry name" value="DUF2207"/>
</dbReference>
<keyword evidence="2" id="KW-0472">Membrane</keyword>
<evidence type="ECO:0000256" key="1">
    <source>
        <dbReference type="SAM" id="MobiDB-lite"/>
    </source>
</evidence>
<feature type="chain" id="PRO_5004082251" description="DUF2207 domain-containing protein" evidence="3">
    <location>
        <begin position="25"/>
        <end position="560"/>
    </location>
</feature>
<feature type="transmembrane region" description="Helical" evidence="2">
    <location>
        <begin position="398"/>
        <end position="417"/>
    </location>
</feature>
<feature type="region of interest" description="Disordered" evidence="1">
    <location>
        <begin position="540"/>
        <end position="560"/>
    </location>
</feature>